<feature type="binding site" evidence="9">
    <location>
        <position position="358"/>
    </location>
    <ligand>
        <name>Zn(2+)</name>
        <dbReference type="ChEBI" id="CHEBI:29105"/>
        <label>2</label>
    </ligand>
</feature>
<proteinExistence type="inferred from homology"/>
<name>A0A9D9H9Y5_9BACT</name>
<dbReference type="PANTHER" id="PTHR42994">
    <property type="entry name" value="PEPTIDASE T"/>
    <property type="match status" value="1"/>
</dbReference>
<feature type="binding site" evidence="9">
    <location>
        <position position="175"/>
    </location>
    <ligand>
        <name>Zn(2+)</name>
        <dbReference type="ChEBI" id="CHEBI:29105"/>
        <label>1</label>
    </ligand>
</feature>
<sequence>METDKDVVSRFLTYIKTDTQSDPESQTCPSTDKQFVLAGMLKRELENMGVQDVRLDDKCYLYALIPSNCGRKTPSVGFIAHLDTSPDVSGKDVRPVFAEDGCGRRIIKSDGSTLLGADDKAGIAEIMTAVDYILNHADFKHGDVYIAFTPDEEIGRGADFFDLEFFKADFAYTMDGGETGEFSYENFNAAEAEIRITGKNTHPGSAKGIMRNAIEAASALACKINSLLPVPEKTEGREGFVHIHQINGTVEECLLRCLVRDFDKQKFIGKKAALKELSKKTMEEFPGIIIECGINDQYYNMAEITAKYPQVRDIALQAMKNTGIEPVISVTRGGTDGARLSFMGLPCPNIFAGGVNFHSRDEYVPVESMEAATRCIVEIVRITAGLQQ</sequence>
<reference evidence="11" key="1">
    <citation type="submission" date="2020-10" db="EMBL/GenBank/DDBJ databases">
        <authorList>
            <person name="Gilroy R."/>
        </authorList>
    </citation>
    <scope>NUCLEOTIDE SEQUENCE</scope>
    <source>
        <strain evidence="11">D3-1215</strain>
    </source>
</reference>
<evidence type="ECO:0000313" key="12">
    <source>
        <dbReference type="Proteomes" id="UP000823637"/>
    </source>
</evidence>
<dbReference type="InterPro" id="IPR036264">
    <property type="entry name" value="Bact_exopeptidase_dim_dom"/>
</dbReference>
<protein>
    <recommendedName>
        <fullName evidence="7">Peptidase T</fullName>
        <ecNumber evidence="7">3.4.11.4</ecNumber>
    </recommendedName>
</protein>
<dbReference type="NCBIfam" id="TIGR01882">
    <property type="entry name" value="peptidase-T"/>
    <property type="match status" value="1"/>
</dbReference>
<keyword evidence="2" id="KW-0645">Protease</keyword>
<dbReference type="Gene3D" id="3.30.70.360">
    <property type="match status" value="1"/>
</dbReference>
<comment type="caution">
    <text evidence="11">The sequence shown here is derived from an EMBL/GenBank/DDBJ whole genome shotgun (WGS) entry which is preliminary data.</text>
</comment>
<keyword evidence="5 9" id="KW-0862">Zinc</keyword>
<dbReference type="SUPFAM" id="SSF53187">
    <property type="entry name" value="Zn-dependent exopeptidases"/>
    <property type="match status" value="1"/>
</dbReference>
<gene>
    <name evidence="11" type="primary">pepT</name>
    <name evidence="11" type="ORF">IAC32_02390</name>
</gene>
<dbReference type="Proteomes" id="UP000823637">
    <property type="component" value="Unassembled WGS sequence"/>
</dbReference>
<dbReference type="EMBL" id="JADIMR010000033">
    <property type="protein sequence ID" value="MBO8446580.1"/>
    <property type="molecule type" value="Genomic_DNA"/>
</dbReference>
<keyword evidence="3 9" id="KW-0479">Metal-binding</keyword>
<evidence type="ECO:0000256" key="3">
    <source>
        <dbReference type="ARBA" id="ARBA00022723"/>
    </source>
</evidence>
<comment type="similarity">
    <text evidence="1">Belongs to the peptidase M20B family.</text>
</comment>
<feature type="binding site" evidence="9">
    <location>
        <position position="153"/>
    </location>
    <ligand>
        <name>Zn(2+)</name>
        <dbReference type="ChEBI" id="CHEBI:29105"/>
        <label>2</label>
    </ligand>
</feature>
<evidence type="ECO:0000256" key="4">
    <source>
        <dbReference type="ARBA" id="ARBA00022801"/>
    </source>
</evidence>
<dbReference type="SUPFAM" id="SSF55031">
    <property type="entry name" value="Bacterial exopeptidase dimerisation domain"/>
    <property type="match status" value="1"/>
</dbReference>
<dbReference type="GO" id="GO:0006508">
    <property type="term" value="P:proteolysis"/>
    <property type="evidence" value="ECO:0007669"/>
    <property type="project" value="UniProtKB-UniRule"/>
</dbReference>
<accession>A0A9D9H9Y5</accession>
<evidence type="ECO:0000259" key="10">
    <source>
        <dbReference type="Pfam" id="PF07687"/>
    </source>
</evidence>
<dbReference type="GO" id="GO:0006518">
    <property type="term" value="P:peptide metabolic process"/>
    <property type="evidence" value="ECO:0007669"/>
    <property type="project" value="InterPro"/>
</dbReference>
<dbReference type="NCBIfam" id="NF009920">
    <property type="entry name" value="PRK13381.1"/>
    <property type="match status" value="1"/>
</dbReference>
<dbReference type="Pfam" id="PF01546">
    <property type="entry name" value="Peptidase_M20"/>
    <property type="match status" value="1"/>
</dbReference>
<organism evidence="11 12">
    <name type="scientific">Candidatus Enterocola intestinipullorum</name>
    <dbReference type="NCBI Taxonomy" id="2840783"/>
    <lineage>
        <taxon>Bacteria</taxon>
        <taxon>Pseudomonadati</taxon>
        <taxon>Bacteroidota</taxon>
        <taxon>Bacteroidia</taxon>
        <taxon>Bacteroidales</taxon>
        <taxon>Candidatus Enterocola</taxon>
    </lineage>
</organism>
<feature type="binding site" evidence="9">
    <location>
        <position position="81"/>
    </location>
    <ligand>
        <name>Zn(2+)</name>
        <dbReference type="ChEBI" id="CHEBI:29105"/>
        <label>1</label>
    </ligand>
</feature>
<evidence type="ECO:0000256" key="7">
    <source>
        <dbReference type="NCBIfam" id="TIGR01882"/>
    </source>
</evidence>
<dbReference type="GO" id="GO:0045148">
    <property type="term" value="F:tripeptide aminopeptidase activity"/>
    <property type="evidence" value="ECO:0007669"/>
    <property type="project" value="UniProtKB-UniRule"/>
</dbReference>
<dbReference type="AlphaFoldDB" id="A0A9D9H9Y5"/>
<evidence type="ECO:0000256" key="8">
    <source>
        <dbReference type="PIRSR" id="PIRSR037215-1"/>
    </source>
</evidence>
<dbReference type="InterPro" id="IPR010161">
    <property type="entry name" value="Peptidase_M20B"/>
</dbReference>
<reference evidence="11" key="2">
    <citation type="journal article" date="2021" name="PeerJ">
        <title>Extensive microbial diversity within the chicken gut microbiome revealed by metagenomics and culture.</title>
        <authorList>
            <person name="Gilroy R."/>
            <person name="Ravi A."/>
            <person name="Getino M."/>
            <person name="Pursley I."/>
            <person name="Horton D.L."/>
            <person name="Alikhan N.F."/>
            <person name="Baker D."/>
            <person name="Gharbi K."/>
            <person name="Hall N."/>
            <person name="Watson M."/>
            <person name="Adriaenssens E.M."/>
            <person name="Foster-Nyarko E."/>
            <person name="Jarju S."/>
            <person name="Secka A."/>
            <person name="Antonio M."/>
            <person name="Oren A."/>
            <person name="Chaudhuri R.R."/>
            <person name="La Ragione R."/>
            <person name="Hildebrand F."/>
            <person name="Pallen M.J."/>
        </authorList>
    </citation>
    <scope>NUCLEOTIDE SEQUENCE</scope>
    <source>
        <strain evidence="11">D3-1215</strain>
    </source>
</reference>
<dbReference type="GO" id="GO:0005829">
    <property type="term" value="C:cytosol"/>
    <property type="evidence" value="ECO:0007669"/>
    <property type="project" value="TreeGrafter"/>
</dbReference>
<evidence type="ECO:0000256" key="9">
    <source>
        <dbReference type="PIRSR" id="PIRSR037215-2"/>
    </source>
</evidence>
<dbReference type="GO" id="GO:0008237">
    <property type="term" value="F:metallopeptidase activity"/>
    <property type="evidence" value="ECO:0007669"/>
    <property type="project" value="UniProtKB-KW"/>
</dbReference>
<dbReference type="GO" id="GO:0008270">
    <property type="term" value="F:zinc ion binding"/>
    <property type="evidence" value="ECO:0007669"/>
    <property type="project" value="InterPro"/>
</dbReference>
<keyword evidence="4 11" id="KW-0378">Hydrolase</keyword>
<keyword evidence="11" id="KW-0031">Aminopeptidase</keyword>
<feature type="domain" description="Peptidase M20 dimerisation" evidence="10">
    <location>
        <begin position="184"/>
        <end position="283"/>
    </location>
</feature>
<dbReference type="EC" id="3.4.11.4" evidence="7"/>
<keyword evidence="6" id="KW-0482">Metalloprotease</keyword>
<evidence type="ECO:0000256" key="5">
    <source>
        <dbReference type="ARBA" id="ARBA00022833"/>
    </source>
</evidence>
<dbReference type="CDD" id="cd03892">
    <property type="entry name" value="M20_peptT"/>
    <property type="match status" value="1"/>
</dbReference>
<dbReference type="InterPro" id="IPR002933">
    <property type="entry name" value="Peptidase_M20"/>
</dbReference>
<feature type="binding site" evidence="9">
    <location>
        <position position="118"/>
    </location>
    <ligand>
        <name>Zn(2+)</name>
        <dbReference type="ChEBI" id="CHEBI:29105"/>
        <label>2</label>
    </ligand>
</feature>
<dbReference type="PIRSF" id="PIRSF037215">
    <property type="entry name" value="Peptidase_M20B"/>
    <property type="match status" value="1"/>
</dbReference>
<feature type="active site" evidence="8">
    <location>
        <position position="83"/>
    </location>
</feature>
<feature type="binding site" evidence="9">
    <location>
        <position position="118"/>
    </location>
    <ligand>
        <name>Zn(2+)</name>
        <dbReference type="ChEBI" id="CHEBI:29105"/>
        <label>1</label>
    </ligand>
</feature>
<dbReference type="InterPro" id="IPR001261">
    <property type="entry name" value="ArgE/DapE_CS"/>
</dbReference>
<feature type="active site" description="Proton acceptor" evidence="8">
    <location>
        <position position="152"/>
    </location>
</feature>
<dbReference type="PROSITE" id="PS00759">
    <property type="entry name" value="ARGE_DAPE_CPG2_2"/>
    <property type="match status" value="1"/>
</dbReference>
<dbReference type="InterPro" id="IPR011650">
    <property type="entry name" value="Peptidase_M20_dimer"/>
</dbReference>
<dbReference type="Pfam" id="PF07687">
    <property type="entry name" value="M20_dimer"/>
    <property type="match status" value="1"/>
</dbReference>
<dbReference type="PROSITE" id="PS00758">
    <property type="entry name" value="ARGE_DAPE_CPG2_1"/>
    <property type="match status" value="1"/>
</dbReference>
<evidence type="ECO:0000256" key="6">
    <source>
        <dbReference type="ARBA" id="ARBA00023049"/>
    </source>
</evidence>
<dbReference type="NCBIfam" id="NF003976">
    <property type="entry name" value="PRK05469.1"/>
    <property type="match status" value="1"/>
</dbReference>
<evidence type="ECO:0000256" key="2">
    <source>
        <dbReference type="ARBA" id="ARBA00022670"/>
    </source>
</evidence>
<dbReference type="Gene3D" id="3.40.630.10">
    <property type="entry name" value="Zn peptidases"/>
    <property type="match status" value="2"/>
</dbReference>
<evidence type="ECO:0000256" key="1">
    <source>
        <dbReference type="ARBA" id="ARBA00009692"/>
    </source>
</evidence>
<dbReference type="PANTHER" id="PTHR42994:SF1">
    <property type="entry name" value="PEPTIDASE T"/>
    <property type="match status" value="1"/>
</dbReference>
<comment type="cofactor">
    <cofactor evidence="9">
        <name>Zn(2+)</name>
        <dbReference type="ChEBI" id="CHEBI:29105"/>
    </cofactor>
    <text evidence="9">Binds 2 Zn(2+) ions per subunit.</text>
</comment>
<evidence type="ECO:0000313" key="11">
    <source>
        <dbReference type="EMBL" id="MBO8446580.1"/>
    </source>
</evidence>